<organism evidence="3">
    <name type="scientific">marine metagenome</name>
    <dbReference type="NCBI Taxonomy" id="408172"/>
    <lineage>
        <taxon>unclassified sequences</taxon>
        <taxon>metagenomes</taxon>
        <taxon>ecological metagenomes</taxon>
    </lineage>
</organism>
<dbReference type="Gene3D" id="3.10.105.10">
    <property type="entry name" value="Dipeptide-binding Protein, Domain 3"/>
    <property type="match status" value="1"/>
</dbReference>
<feature type="compositionally biased region" description="Polar residues" evidence="1">
    <location>
        <begin position="22"/>
        <end position="50"/>
    </location>
</feature>
<name>A0A381PAR8_9ZZZZ</name>
<dbReference type="SUPFAM" id="SSF53850">
    <property type="entry name" value="Periplasmic binding protein-like II"/>
    <property type="match status" value="1"/>
</dbReference>
<reference evidence="3" key="1">
    <citation type="submission" date="2018-05" db="EMBL/GenBank/DDBJ databases">
        <authorList>
            <person name="Lanie J.A."/>
            <person name="Ng W.-L."/>
            <person name="Kazmierczak K.M."/>
            <person name="Andrzejewski T.M."/>
            <person name="Davidsen T.M."/>
            <person name="Wayne K.J."/>
            <person name="Tettelin H."/>
            <person name="Glass J.I."/>
            <person name="Rusch D."/>
            <person name="Podicherti R."/>
            <person name="Tsui H.-C.T."/>
            <person name="Winkler M.E."/>
        </authorList>
    </citation>
    <scope>NUCLEOTIDE SEQUENCE</scope>
</reference>
<feature type="domain" description="Solute-binding protein family 5" evidence="2">
    <location>
        <begin position="109"/>
        <end position="480"/>
    </location>
</feature>
<dbReference type="AlphaFoldDB" id="A0A381PAR8"/>
<dbReference type="Pfam" id="PF00496">
    <property type="entry name" value="SBP_bac_5"/>
    <property type="match status" value="1"/>
</dbReference>
<feature type="non-terminal residue" evidence="3">
    <location>
        <position position="1"/>
    </location>
</feature>
<dbReference type="InterPro" id="IPR000914">
    <property type="entry name" value="SBP_5_dom"/>
</dbReference>
<dbReference type="PANTHER" id="PTHR30290">
    <property type="entry name" value="PERIPLASMIC BINDING COMPONENT OF ABC TRANSPORTER"/>
    <property type="match status" value="1"/>
</dbReference>
<dbReference type="InterPro" id="IPR039424">
    <property type="entry name" value="SBP_5"/>
</dbReference>
<dbReference type="GO" id="GO:1904680">
    <property type="term" value="F:peptide transmembrane transporter activity"/>
    <property type="evidence" value="ECO:0007669"/>
    <property type="project" value="TreeGrafter"/>
</dbReference>
<dbReference type="CDD" id="cd00995">
    <property type="entry name" value="PBP2_NikA_DppA_OppA_like"/>
    <property type="match status" value="1"/>
</dbReference>
<proteinExistence type="predicted"/>
<dbReference type="EMBL" id="UINC01000928">
    <property type="protein sequence ID" value="SUZ64071.1"/>
    <property type="molecule type" value="Genomic_DNA"/>
</dbReference>
<evidence type="ECO:0000313" key="3">
    <source>
        <dbReference type="EMBL" id="SUZ64071.1"/>
    </source>
</evidence>
<dbReference type="Gene3D" id="3.40.190.10">
    <property type="entry name" value="Periplasmic binding protein-like II"/>
    <property type="match status" value="1"/>
</dbReference>
<sequence length="581" mass="63150">VVVVAAACGSDGPVVTRDPNPSLVQMASPSSTESPKLQAPTQDSDESAIQSGGEPGSRKGGSATVLLAEHSQPITGWTPWDHVCAWSCRNVLNQVLETLTVVLPDGSTAPWLAERVEPNPSMLNWTVTIREGVKFTDGAPVTAHVIKEGYEEFQKKGEVTRGLLRDARINAVRVLDEYRLMIDLTEPNPALDVVLSGPIGRVFSTQSAIADPAAFLRRPVGTGPYIIESWEVGEPVVLVANQNYWRNDADGVSLPYLDRLVFRHVANESERIESVRSRDAQFAYTRSALAIERARDLELTVVSRNEDNIGVVLFNTLQAPVDDVRVRQALQLSTNQELLIKSSIGAGAGQPATQWFAPESRWWSGLAAEKWPVTNTVEAKELLVAYVNDTDRSDRLATGSKISVTLQCTDDIHLSAMTRELVRQWEATGLVDAQVETVTRNALIQRVLGSVTDRPGFSGDFVATCWRVGGESDPAMMFTPLFGPVRTSPLNVTNLHDETLTALVELLHSSSIETVRQAAVEQLMLAIVERMPMIYLAHSQSALIGHGGTEGLGSWLLPDGAVVLGQVAGVGRWAEVWLSGE</sequence>
<evidence type="ECO:0000259" key="2">
    <source>
        <dbReference type="Pfam" id="PF00496"/>
    </source>
</evidence>
<gene>
    <name evidence="3" type="ORF">METZ01_LOCUS16925</name>
</gene>
<evidence type="ECO:0000256" key="1">
    <source>
        <dbReference type="SAM" id="MobiDB-lite"/>
    </source>
</evidence>
<feature type="region of interest" description="Disordered" evidence="1">
    <location>
        <begin position="10"/>
        <end position="62"/>
    </location>
</feature>
<accession>A0A381PAR8</accession>
<dbReference type="GO" id="GO:0015833">
    <property type="term" value="P:peptide transport"/>
    <property type="evidence" value="ECO:0007669"/>
    <property type="project" value="TreeGrafter"/>
</dbReference>
<protein>
    <recommendedName>
        <fullName evidence="2">Solute-binding protein family 5 domain-containing protein</fullName>
    </recommendedName>
</protein>